<dbReference type="InterPro" id="IPR000073">
    <property type="entry name" value="AB_hydrolase_1"/>
</dbReference>
<dbReference type="InterPro" id="IPR052374">
    <property type="entry name" value="SERAC1"/>
</dbReference>
<gene>
    <name evidence="9" type="ORF">Cob_v012688</name>
</gene>
<dbReference type="GO" id="GO:0005783">
    <property type="term" value="C:endoplasmic reticulum"/>
    <property type="evidence" value="ECO:0007669"/>
    <property type="project" value="UniProtKB-SubCell"/>
</dbReference>
<feature type="region of interest" description="Disordered" evidence="7">
    <location>
        <begin position="1"/>
        <end position="23"/>
    </location>
</feature>
<evidence type="ECO:0000313" key="9">
    <source>
        <dbReference type="EMBL" id="TDZ14356.1"/>
    </source>
</evidence>
<dbReference type="AlphaFoldDB" id="A0A484FA91"/>
<evidence type="ECO:0000256" key="2">
    <source>
        <dbReference type="ARBA" id="ARBA00004240"/>
    </source>
</evidence>
<dbReference type="Pfam" id="PF12697">
    <property type="entry name" value="Abhydrolase_6"/>
    <property type="match status" value="1"/>
</dbReference>
<dbReference type="SUPFAM" id="SSF53474">
    <property type="entry name" value="alpha/beta-Hydrolases"/>
    <property type="match status" value="1"/>
</dbReference>
<keyword evidence="4" id="KW-0256">Endoplasmic reticulum</keyword>
<evidence type="ECO:0000256" key="6">
    <source>
        <dbReference type="ARBA" id="ARBA00023136"/>
    </source>
</evidence>
<dbReference type="Proteomes" id="UP000014480">
    <property type="component" value="Unassembled WGS sequence"/>
</dbReference>
<keyword evidence="6" id="KW-0472">Membrane</keyword>
<keyword evidence="10" id="KW-1185">Reference proteome</keyword>
<reference evidence="10" key="1">
    <citation type="journal article" date="2013" name="New Phytol.">
        <title>Comparative genomic and transcriptomic analyses reveal the hemibiotrophic stage shift of Colletotrichum fungi.</title>
        <authorList>
            <person name="Gan P."/>
            <person name="Ikeda K."/>
            <person name="Irieda H."/>
            <person name="Narusaka M."/>
            <person name="O'Connell R.J."/>
            <person name="Narusaka Y."/>
            <person name="Takano Y."/>
            <person name="Kubo Y."/>
            <person name="Shirasu K."/>
        </authorList>
    </citation>
    <scope>NUCLEOTIDE SEQUENCE [LARGE SCALE GENOMIC DNA]</scope>
    <source>
        <strain evidence="10">104-T / ATCC 96160 / CBS 514.97 / LARS 414 / MAFF 240422</strain>
    </source>
</reference>
<dbReference type="GO" id="GO:0005739">
    <property type="term" value="C:mitochondrion"/>
    <property type="evidence" value="ECO:0007669"/>
    <property type="project" value="UniProtKB-SubCell"/>
</dbReference>
<comment type="subcellular location">
    <subcellularLocation>
        <location evidence="2">Endoplasmic reticulum</location>
    </subcellularLocation>
    <subcellularLocation>
        <location evidence="3">Membrane</location>
    </subcellularLocation>
    <subcellularLocation>
        <location evidence="1">Mitochondrion</location>
    </subcellularLocation>
</comment>
<keyword evidence="5" id="KW-0496">Mitochondrion</keyword>
<accession>A0A484FA91</accession>
<feature type="domain" description="AB hydrolase-1" evidence="8">
    <location>
        <begin position="53"/>
        <end position="198"/>
    </location>
</feature>
<organism evidence="9 10">
    <name type="scientific">Colletotrichum orbiculare (strain 104-T / ATCC 96160 / CBS 514.97 / LARS 414 / MAFF 240422)</name>
    <name type="common">Cucumber anthracnose fungus</name>
    <name type="synonym">Colletotrichum lagenarium</name>
    <dbReference type="NCBI Taxonomy" id="1213857"/>
    <lineage>
        <taxon>Eukaryota</taxon>
        <taxon>Fungi</taxon>
        <taxon>Dikarya</taxon>
        <taxon>Ascomycota</taxon>
        <taxon>Pezizomycotina</taxon>
        <taxon>Sordariomycetes</taxon>
        <taxon>Hypocreomycetidae</taxon>
        <taxon>Glomerellales</taxon>
        <taxon>Glomerellaceae</taxon>
        <taxon>Colletotrichum</taxon>
        <taxon>Colletotrichum orbiculare species complex</taxon>
    </lineage>
</organism>
<dbReference type="PANTHER" id="PTHR48182:SF2">
    <property type="entry name" value="PROTEIN SERAC1"/>
    <property type="match status" value="1"/>
</dbReference>
<dbReference type="EMBL" id="AMCV02000051">
    <property type="protein sequence ID" value="TDZ14356.1"/>
    <property type="molecule type" value="Genomic_DNA"/>
</dbReference>
<dbReference type="GO" id="GO:0016020">
    <property type="term" value="C:membrane"/>
    <property type="evidence" value="ECO:0007669"/>
    <property type="project" value="UniProtKB-SubCell"/>
</dbReference>
<sequence>MSLRRAGTRRAPHAGGPGGPKPKTTYQTVQQGFKELYNPQRESGAGSAIDVDIVFVPGLGAHPEDSWKSESGFNWATGIYDGASKTSDTSSKKDGLARDFPRCRILLYQYESAWVGDLKVKSFMRDIAKSMLEGLQANREGIRERPIVFIGHSMGGLVIAKAITLAADTYRDLFPRMFECIAGCAFFGTPFGGAQVAAVASMLGDIGERLGHT</sequence>
<dbReference type="Gene3D" id="3.40.50.1820">
    <property type="entry name" value="alpha/beta hydrolase"/>
    <property type="match status" value="1"/>
</dbReference>
<comment type="caution">
    <text evidence="9">The sequence shown here is derived from an EMBL/GenBank/DDBJ whole genome shotgun (WGS) entry which is preliminary data.</text>
</comment>
<evidence type="ECO:0000259" key="8">
    <source>
        <dbReference type="Pfam" id="PF12697"/>
    </source>
</evidence>
<dbReference type="InterPro" id="IPR029058">
    <property type="entry name" value="AB_hydrolase_fold"/>
</dbReference>
<evidence type="ECO:0000256" key="4">
    <source>
        <dbReference type="ARBA" id="ARBA00022824"/>
    </source>
</evidence>
<dbReference type="PANTHER" id="PTHR48182">
    <property type="entry name" value="PROTEIN SERAC1"/>
    <property type="match status" value="1"/>
</dbReference>
<feature type="compositionally biased region" description="Basic residues" evidence="7">
    <location>
        <begin position="1"/>
        <end position="12"/>
    </location>
</feature>
<dbReference type="OrthoDB" id="5243026at2759"/>
<protein>
    <submittedName>
        <fullName evidence="9">Protein SERAC1</fullName>
    </submittedName>
</protein>
<evidence type="ECO:0000256" key="5">
    <source>
        <dbReference type="ARBA" id="ARBA00023128"/>
    </source>
</evidence>
<name>A0A484FA91_COLOR</name>
<evidence type="ECO:0000256" key="3">
    <source>
        <dbReference type="ARBA" id="ARBA00004370"/>
    </source>
</evidence>
<evidence type="ECO:0000256" key="1">
    <source>
        <dbReference type="ARBA" id="ARBA00004173"/>
    </source>
</evidence>
<evidence type="ECO:0000313" key="10">
    <source>
        <dbReference type="Proteomes" id="UP000014480"/>
    </source>
</evidence>
<reference evidence="10" key="2">
    <citation type="journal article" date="2019" name="Mol. Plant Microbe Interact.">
        <title>Genome sequence resources for four phytopathogenic fungi from the Colletotrichum orbiculare species complex.</title>
        <authorList>
            <person name="Gan P."/>
            <person name="Tsushima A."/>
            <person name="Narusaka M."/>
            <person name="Narusaka Y."/>
            <person name="Takano Y."/>
            <person name="Kubo Y."/>
            <person name="Shirasu K."/>
        </authorList>
    </citation>
    <scope>GENOME REANNOTATION</scope>
    <source>
        <strain evidence="10">104-T / ATCC 96160 / CBS 514.97 / LARS 414 / MAFF 240422</strain>
    </source>
</reference>
<proteinExistence type="predicted"/>
<evidence type="ECO:0000256" key="7">
    <source>
        <dbReference type="SAM" id="MobiDB-lite"/>
    </source>
</evidence>